<dbReference type="EMBL" id="BGPR01000290">
    <property type="protein sequence ID" value="GBM10723.1"/>
    <property type="molecule type" value="Genomic_DNA"/>
</dbReference>
<keyword evidence="2" id="KW-1185">Reference proteome</keyword>
<dbReference type="PANTHER" id="PTHR47326">
    <property type="entry name" value="TRANSPOSABLE ELEMENT TC3 TRANSPOSASE-LIKE PROTEIN"/>
    <property type="match status" value="1"/>
</dbReference>
<dbReference type="InterPro" id="IPR036397">
    <property type="entry name" value="RNaseH_sf"/>
</dbReference>
<name>A0A4Y2D213_ARAVE</name>
<accession>A0A4Y2D213</accession>
<dbReference type="PANTHER" id="PTHR47326:SF1">
    <property type="entry name" value="HTH PSQ-TYPE DOMAIN-CONTAINING PROTEIN"/>
    <property type="match status" value="1"/>
</dbReference>
<evidence type="ECO:0000313" key="2">
    <source>
        <dbReference type="Proteomes" id="UP000499080"/>
    </source>
</evidence>
<dbReference type="GO" id="GO:0003676">
    <property type="term" value="F:nucleic acid binding"/>
    <property type="evidence" value="ECO:0007669"/>
    <property type="project" value="InterPro"/>
</dbReference>
<sequence length="372" mass="43691">MRELKLRNDKKPVHCGCLIGKNGESRAEITFCVLEFNKCHSVTKVQRRFRQLYIQEPPNANNIRRCHRMFEETGCLCKGKTSGRPRVSAENIERIRRTYERSSRKSTYEGSRELQMPQKTVWRVLRKRLKMKPYVIQLVQQLKQEDYGKRMNYATFIQESMEDETMADRLIFSDESTFHISGKVNRYNSLIWGTEKPSTVIEHERDSAKVNVSCGISSRKFYGPFFFSERSVISNVYLDMLEVWLMPQLDSDSKDYIFQQDGAPQHWGTEVRTFLNQHLAKRWIGRSGDADDVFCSWPPTSPDLTPCDFFLWGYVKDRVYVPPMPKTIEVLKVRICNALASVTEQMLQNVWREMDYRLDVVRVTKGSHIEHL</sequence>
<dbReference type="Proteomes" id="UP000499080">
    <property type="component" value="Unassembled WGS sequence"/>
</dbReference>
<evidence type="ECO:0000313" key="1">
    <source>
        <dbReference type="EMBL" id="GBM10723.1"/>
    </source>
</evidence>
<proteinExistence type="predicted"/>
<dbReference type="OrthoDB" id="6436917at2759"/>
<comment type="caution">
    <text evidence="1">The sequence shown here is derived from an EMBL/GenBank/DDBJ whole genome shotgun (WGS) entry which is preliminary data.</text>
</comment>
<protein>
    <submittedName>
        <fullName evidence="1">Uncharacterized protein</fullName>
    </submittedName>
</protein>
<organism evidence="1 2">
    <name type="scientific">Araneus ventricosus</name>
    <name type="common">Orbweaver spider</name>
    <name type="synonym">Epeira ventricosa</name>
    <dbReference type="NCBI Taxonomy" id="182803"/>
    <lineage>
        <taxon>Eukaryota</taxon>
        <taxon>Metazoa</taxon>
        <taxon>Ecdysozoa</taxon>
        <taxon>Arthropoda</taxon>
        <taxon>Chelicerata</taxon>
        <taxon>Arachnida</taxon>
        <taxon>Araneae</taxon>
        <taxon>Araneomorphae</taxon>
        <taxon>Entelegynae</taxon>
        <taxon>Araneoidea</taxon>
        <taxon>Araneidae</taxon>
        <taxon>Araneus</taxon>
    </lineage>
</organism>
<dbReference type="Gene3D" id="3.30.420.10">
    <property type="entry name" value="Ribonuclease H-like superfamily/Ribonuclease H"/>
    <property type="match status" value="1"/>
</dbReference>
<dbReference type="AlphaFoldDB" id="A0A4Y2D213"/>
<reference evidence="1 2" key="1">
    <citation type="journal article" date="2019" name="Sci. Rep.">
        <title>Orb-weaving spider Araneus ventricosus genome elucidates the spidroin gene catalogue.</title>
        <authorList>
            <person name="Kono N."/>
            <person name="Nakamura H."/>
            <person name="Ohtoshi R."/>
            <person name="Moran D.A.P."/>
            <person name="Shinohara A."/>
            <person name="Yoshida Y."/>
            <person name="Fujiwara M."/>
            <person name="Mori M."/>
            <person name="Tomita M."/>
            <person name="Arakawa K."/>
        </authorList>
    </citation>
    <scope>NUCLEOTIDE SEQUENCE [LARGE SCALE GENOMIC DNA]</scope>
</reference>
<gene>
    <name evidence="1" type="ORF">AVEN_114_1</name>
</gene>